<proteinExistence type="inferred from homology"/>
<sequence>MDLSGIYPPIAIPFTQEEAIDFESLHFNLQRWLSEPIDGLVVPGSNSEAAYMSLEERLAVMRVCAQAARAAGKRLIAGTGMETTADTIRLTQAAAELGADAALLLPPYFYKPAMNRAVLTAHYRAVADASPIPLLVYNVPQFTGVAFDNPTLVELAQHEKIAGIKDSSSNIVQMASLKALCPSFQIFAGTGSALLPFLSIGGAGCIAALANFAAAALREVWQAYAAGRNAEAAALQVRLAQINAAVTSTYGVPGLKYAMQRCGYRGGWPRRPLLPLDASGQAAVDALLDALGLAAPNS</sequence>
<dbReference type="PANTHER" id="PTHR12128">
    <property type="entry name" value="DIHYDRODIPICOLINATE SYNTHASE"/>
    <property type="match status" value="1"/>
</dbReference>
<name>A0A0P6XSJ8_9CHLR</name>
<comment type="similarity">
    <text evidence="1 4">Belongs to the DapA family.</text>
</comment>
<evidence type="ECO:0000256" key="1">
    <source>
        <dbReference type="ARBA" id="ARBA00007592"/>
    </source>
</evidence>
<feature type="binding site" evidence="6">
    <location>
        <position position="206"/>
    </location>
    <ligand>
        <name>pyruvate</name>
        <dbReference type="ChEBI" id="CHEBI:15361"/>
    </ligand>
</feature>
<evidence type="ECO:0000256" key="6">
    <source>
        <dbReference type="PIRSR" id="PIRSR001365-2"/>
    </source>
</evidence>
<evidence type="ECO:0000256" key="2">
    <source>
        <dbReference type="ARBA" id="ARBA00023239"/>
    </source>
</evidence>
<dbReference type="InterPro" id="IPR020625">
    <property type="entry name" value="Schiff_base-form_aldolases_AS"/>
</dbReference>
<evidence type="ECO:0008006" key="9">
    <source>
        <dbReference type="Google" id="ProtNLM"/>
    </source>
</evidence>
<evidence type="ECO:0000256" key="5">
    <source>
        <dbReference type="PIRSR" id="PIRSR001365-1"/>
    </source>
</evidence>
<keyword evidence="8" id="KW-1185">Reference proteome</keyword>
<dbReference type="InterPro" id="IPR002220">
    <property type="entry name" value="DapA-like"/>
</dbReference>
<evidence type="ECO:0000256" key="3">
    <source>
        <dbReference type="ARBA" id="ARBA00023270"/>
    </source>
</evidence>
<reference evidence="7 8" key="1">
    <citation type="submission" date="2015-07" db="EMBL/GenBank/DDBJ databases">
        <title>Genome sequence of Levilinea saccharolytica DSM 16555.</title>
        <authorList>
            <person name="Hemp J."/>
            <person name="Ward L.M."/>
            <person name="Pace L.A."/>
            <person name="Fischer W.W."/>
        </authorList>
    </citation>
    <scope>NUCLEOTIDE SEQUENCE [LARGE SCALE GENOMIC DNA]</scope>
    <source>
        <strain evidence="7 8">KIBI-1</strain>
    </source>
</reference>
<gene>
    <name evidence="7" type="ORF">ADN01_13425</name>
</gene>
<feature type="active site" description="Proton donor/acceptor" evidence="5">
    <location>
        <position position="137"/>
    </location>
</feature>
<evidence type="ECO:0000313" key="7">
    <source>
        <dbReference type="EMBL" id="KPL79695.1"/>
    </source>
</evidence>
<dbReference type="RefSeq" id="WP_062417464.1">
    <property type="nucleotide sequence ID" value="NZ_DF967974.1"/>
</dbReference>
<dbReference type="AlphaFoldDB" id="A0A0P6XSJ8"/>
<dbReference type="Gene3D" id="3.20.20.70">
    <property type="entry name" value="Aldolase class I"/>
    <property type="match status" value="1"/>
</dbReference>
<dbReference type="SMART" id="SM01130">
    <property type="entry name" value="DHDPS"/>
    <property type="match status" value="1"/>
</dbReference>
<evidence type="ECO:0000256" key="4">
    <source>
        <dbReference type="PIRNR" id="PIRNR001365"/>
    </source>
</evidence>
<keyword evidence="2 4" id="KW-0456">Lyase</keyword>
<dbReference type="GO" id="GO:0044281">
    <property type="term" value="P:small molecule metabolic process"/>
    <property type="evidence" value="ECO:0007669"/>
    <property type="project" value="UniProtKB-ARBA"/>
</dbReference>
<dbReference type="SUPFAM" id="SSF51569">
    <property type="entry name" value="Aldolase"/>
    <property type="match status" value="1"/>
</dbReference>
<dbReference type="InterPro" id="IPR013785">
    <property type="entry name" value="Aldolase_TIM"/>
</dbReference>
<feature type="active site" description="Schiff-base intermediate with substrate" evidence="5">
    <location>
        <position position="165"/>
    </location>
</feature>
<dbReference type="CDD" id="cd00408">
    <property type="entry name" value="DHDPS-like"/>
    <property type="match status" value="1"/>
</dbReference>
<dbReference type="GO" id="GO:0008840">
    <property type="term" value="F:4-hydroxy-tetrahydrodipicolinate synthase activity"/>
    <property type="evidence" value="ECO:0007669"/>
    <property type="project" value="TreeGrafter"/>
</dbReference>
<dbReference type="OrthoDB" id="9782828at2"/>
<dbReference type="PRINTS" id="PR00146">
    <property type="entry name" value="DHPICSNTHASE"/>
</dbReference>
<dbReference type="EMBL" id="LGCM01000046">
    <property type="protein sequence ID" value="KPL79695.1"/>
    <property type="molecule type" value="Genomic_DNA"/>
</dbReference>
<keyword evidence="3" id="KW-0704">Schiff base</keyword>
<dbReference type="STRING" id="229921.ADN01_13425"/>
<dbReference type="Proteomes" id="UP000050501">
    <property type="component" value="Unassembled WGS sequence"/>
</dbReference>
<organism evidence="7 8">
    <name type="scientific">Levilinea saccharolytica</name>
    <dbReference type="NCBI Taxonomy" id="229921"/>
    <lineage>
        <taxon>Bacteria</taxon>
        <taxon>Bacillati</taxon>
        <taxon>Chloroflexota</taxon>
        <taxon>Anaerolineae</taxon>
        <taxon>Anaerolineales</taxon>
        <taxon>Anaerolineaceae</taxon>
        <taxon>Levilinea</taxon>
    </lineage>
</organism>
<comment type="caution">
    <text evidence="7">The sequence shown here is derived from an EMBL/GenBank/DDBJ whole genome shotgun (WGS) entry which is preliminary data.</text>
</comment>
<accession>A0A0P6XSJ8</accession>
<protein>
    <recommendedName>
        <fullName evidence="9">Dihydrodipicolinate synthase</fullName>
    </recommendedName>
</protein>
<dbReference type="PANTHER" id="PTHR12128:SF66">
    <property type="entry name" value="4-HYDROXY-2-OXOGLUTARATE ALDOLASE, MITOCHONDRIAL"/>
    <property type="match status" value="1"/>
</dbReference>
<dbReference type="PIRSF" id="PIRSF001365">
    <property type="entry name" value="DHDPS"/>
    <property type="match status" value="1"/>
</dbReference>
<dbReference type="Pfam" id="PF00701">
    <property type="entry name" value="DHDPS"/>
    <property type="match status" value="1"/>
</dbReference>
<dbReference type="PROSITE" id="PS00666">
    <property type="entry name" value="DHDPS_2"/>
    <property type="match status" value="1"/>
</dbReference>
<evidence type="ECO:0000313" key="8">
    <source>
        <dbReference type="Proteomes" id="UP000050501"/>
    </source>
</evidence>